<comment type="caution">
    <text evidence="1">The sequence shown here is derived from an EMBL/GenBank/DDBJ whole genome shotgun (WGS) entry which is preliminary data.</text>
</comment>
<dbReference type="Proteomes" id="UP000193642">
    <property type="component" value="Unassembled WGS sequence"/>
</dbReference>
<dbReference type="EMBL" id="MCGO01000003">
    <property type="protein sequence ID" value="ORY52643.1"/>
    <property type="molecule type" value="Genomic_DNA"/>
</dbReference>
<keyword evidence="2" id="KW-1185">Reference proteome</keyword>
<evidence type="ECO:0000313" key="2">
    <source>
        <dbReference type="Proteomes" id="UP000193642"/>
    </source>
</evidence>
<name>A0A1Y2D041_9FUNG</name>
<reference evidence="1 2" key="1">
    <citation type="submission" date="2016-07" db="EMBL/GenBank/DDBJ databases">
        <title>Pervasive Adenine N6-methylation of Active Genes in Fungi.</title>
        <authorList>
            <consortium name="DOE Joint Genome Institute"/>
            <person name="Mondo S.J."/>
            <person name="Dannebaum R.O."/>
            <person name="Kuo R.C."/>
            <person name="Labutti K."/>
            <person name="Haridas S."/>
            <person name="Kuo A."/>
            <person name="Salamov A."/>
            <person name="Ahrendt S.R."/>
            <person name="Lipzen A."/>
            <person name="Sullivan W."/>
            <person name="Andreopoulos W.B."/>
            <person name="Clum A."/>
            <person name="Lindquist E."/>
            <person name="Daum C."/>
            <person name="Ramamoorthy G.K."/>
            <person name="Gryganskyi A."/>
            <person name="Culley D."/>
            <person name="Magnuson J.K."/>
            <person name="James T.Y."/>
            <person name="O'Malley M.A."/>
            <person name="Stajich J.E."/>
            <person name="Spatafora J.W."/>
            <person name="Visel A."/>
            <person name="Grigoriev I.V."/>
        </authorList>
    </citation>
    <scope>NUCLEOTIDE SEQUENCE [LARGE SCALE GENOMIC DNA]</scope>
    <source>
        <strain evidence="1 2">JEL800</strain>
    </source>
</reference>
<evidence type="ECO:0000313" key="1">
    <source>
        <dbReference type="EMBL" id="ORY52643.1"/>
    </source>
</evidence>
<dbReference type="AlphaFoldDB" id="A0A1Y2D041"/>
<sequence length="102" mass="11654">MSYQDARILSPLDTIEVLPTSRKLHSVFNGVLDDDSDEDDIEELTGLPNERNKDLFIHSTRKLRDERRPLGQRLAAAQFINKLLTQEGGRSKLSLLTRSFDD</sequence>
<accession>A0A1Y2D041</accession>
<gene>
    <name evidence="1" type="ORF">BCR33DRAFT_324854</name>
</gene>
<proteinExistence type="predicted"/>
<organism evidence="1 2">
    <name type="scientific">Rhizoclosmatium globosum</name>
    <dbReference type="NCBI Taxonomy" id="329046"/>
    <lineage>
        <taxon>Eukaryota</taxon>
        <taxon>Fungi</taxon>
        <taxon>Fungi incertae sedis</taxon>
        <taxon>Chytridiomycota</taxon>
        <taxon>Chytridiomycota incertae sedis</taxon>
        <taxon>Chytridiomycetes</taxon>
        <taxon>Chytridiales</taxon>
        <taxon>Chytriomycetaceae</taxon>
        <taxon>Rhizoclosmatium</taxon>
    </lineage>
</organism>
<protein>
    <submittedName>
        <fullName evidence="1">Uncharacterized protein</fullName>
    </submittedName>
</protein>